<evidence type="ECO:0000256" key="2">
    <source>
        <dbReference type="ARBA" id="ARBA00022741"/>
    </source>
</evidence>
<dbReference type="Gene3D" id="3.30.200.20">
    <property type="entry name" value="Phosphorylase Kinase, domain 1"/>
    <property type="match status" value="1"/>
</dbReference>
<evidence type="ECO:0000256" key="1">
    <source>
        <dbReference type="ARBA" id="ARBA00022679"/>
    </source>
</evidence>
<dbReference type="PROSITE" id="PS00108">
    <property type="entry name" value="PROTEIN_KINASE_ST"/>
    <property type="match status" value="1"/>
</dbReference>
<evidence type="ECO:0000256" key="9">
    <source>
        <dbReference type="SAM" id="MobiDB-lite"/>
    </source>
</evidence>
<dbReference type="SUPFAM" id="SSF56112">
    <property type="entry name" value="Protein kinase-like (PK-like)"/>
    <property type="match status" value="1"/>
</dbReference>
<evidence type="ECO:0000256" key="6">
    <source>
        <dbReference type="ARBA" id="ARBA00038999"/>
    </source>
</evidence>
<evidence type="ECO:0000256" key="5">
    <source>
        <dbReference type="ARBA" id="ARBA00038035"/>
    </source>
</evidence>
<feature type="domain" description="Protein kinase" evidence="10">
    <location>
        <begin position="48"/>
        <end position="310"/>
    </location>
</feature>
<dbReference type="GO" id="GO:0016301">
    <property type="term" value="F:kinase activity"/>
    <property type="evidence" value="ECO:0007669"/>
    <property type="project" value="UniProtKB-KW"/>
</dbReference>
<dbReference type="PANTHER" id="PTHR48013:SF11">
    <property type="entry name" value="LICORNE"/>
    <property type="match status" value="1"/>
</dbReference>
<feature type="compositionally biased region" description="Low complexity" evidence="9">
    <location>
        <begin position="11"/>
        <end position="21"/>
    </location>
</feature>
<dbReference type="Proteomes" id="UP001652625">
    <property type="component" value="Chromosome 08"/>
</dbReference>
<keyword evidence="1" id="KW-0808">Transferase</keyword>
<dbReference type="Pfam" id="PF00069">
    <property type="entry name" value="Pkinase"/>
    <property type="match status" value="1"/>
</dbReference>
<dbReference type="InterPro" id="IPR017441">
    <property type="entry name" value="Protein_kinase_ATP_BS"/>
</dbReference>
<organism evidence="11 12">
    <name type="scientific">Hydra vulgaris</name>
    <name type="common">Hydra</name>
    <name type="synonym">Hydra attenuata</name>
    <dbReference type="NCBI Taxonomy" id="6087"/>
    <lineage>
        <taxon>Eukaryota</taxon>
        <taxon>Metazoa</taxon>
        <taxon>Cnidaria</taxon>
        <taxon>Hydrozoa</taxon>
        <taxon>Hydroidolina</taxon>
        <taxon>Anthoathecata</taxon>
        <taxon>Aplanulata</taxon>
        <taxon>Hydridae</taxon>
        <taxon>Hydra</taxon>
    </lineage>
</organism>
<dbReference type="EC" id="2.7.12.2" evidence="6"/>
<feature type="region of interest" description="Disordered" evidence="9">
    <location>
        <begin position="1"/>
        <end position="28"/>
    </location>
</feature>
<keyword evidence="11" id="KW-1185">Reference proteome</keyword>
<name>A0ABM4CBJ6_HYDVU</name>
<dbReference type="InterPro" id="IPR011009">
    <property type="entry name" value="Kinase-like_dom_sf"/>
</dbReference>
<evidence type="ECO:0000313" key="12">
    <source>
        <dbReference type="RefSeq" id="XP_065659056.1"/>
    </source>
</evidence>
<gene>
    <name evidence="12" type="primary">LOC100209591</name>
</gene>
<keyword evidence="2 7" id="KW-0547">Nucleotide-binding</keyword>
<dbReference type="PANTHER" id="PTHR48013">
    <property type="entry name" value="DUAL SPECIFICITY MITOGEN-ACTIVATED PROTEIN KINASE KINASE 5-RELATED"/>
    <property type="match status" value="1"/>
</dbReference>
<keyword evidence="3 12" id="KW-0418">Kinase</keyword>
<dbReference type="Gene3D" id="1.10.510.10">
    <property type="entry name" value="Transferase(Phosphotransferase) domain 1"/>
    <property type="match status" value="1"/>
</dbReference>
<dbReference type="SMART" id="SM00220">
    <property type="entry name" value="S_TKc"/>
    <property type="match status" value="1"/>
</dbReference>
<dbReference type="PROSITE" id="PS50011">
    <property type="entry name" value="PROTEIN_KINASE_DOM"/>
    <property type="match status" value="1"/>
</dbReference>
<evidence type="ECO:0000259" key="10">
    <source>
        <dbReference type="PROSITE" id="PS50011"/>
    </source>
</evidence>
<dbReference type="InterPro" id="IPR000719">
    <property type="entry name" value="Prot_kinase_dom"/>
</dbReference>
<dbReference type="PROSITE" id="PS00107">
    <property type="entry name" value="PROTEIN_KINASE_ATP"/>
    <property type="match status" value="1"/>
</dbReference>
<evidence type="ECO:0000256" key="7">
    <source>
        <dbReference type="PROSITE-ProRule" id="PRU10141"/>
    </source>
</evidence>
<evidence type="ECO:0000256" key="4">
    <source>
        <dbReference type="ARBA" id="ARBA00022840"/>
    </source>
</evidence>
<reference evidence="12" key="1">
    <citation type="submission" date="2025-08" db="UniProtKB">
        <authorList>
            <consortium name="RefSeq"/>
        </authorList>
    </citation>
    <scope>IDENTIFICATION</scope>
</reference>
<dbReference type="RefSeq" id="XP_065659056.1">
    <property type="nucleotide sequence ID" value="XM_065802984.1"/>
</dbReference>
<evidence type="ECO:0000313" key="11">
    <source>
        <dbReference type="Proteomes" id="UP001652625"/>
    </source>
</evidence>
<sequence>MTGKRRPPHPVLTTPAPVTVTHEPPRNLSDHTSLTIDGQSYPCNANDLQLISELGRGAYGVVEKMKHVATGIEMAVKRIRHTVNSTEQRRLLMDLDVNMRLSNYPYTVHFYGALFKEGDVWICMQLMRTSLDHFYKIVSDRNQKIPEYVLKKVSFAVVSALEYLHKTLHVIHRDVKPSNILVNYDGEIKLCDFGISGHLVDSLAKTLSAGCKPYMAPERINPNKGDTGYDIRSDVWSLGITIVELASLQFPYSSWTTPFDQLQAVVNEPSPSLPSDGNYSDCFREFVDLCLKKNYRERPKYRDLLNHSFIVNHETIPQNEVTSFVQEILNQMDSR</sequence>
<evidence type="ECO:0000256" key="8">
    <source>
        <dbReference type="RuleBase" id="RU000304"/>
    </source>
</evidence>
<accession>A0ABM4CBJ6</accession>
<evidence type="ECO:0000256" key="3">
    <source>
        <dbReference type="ARBA" id="ARBA00022777"/>
    </source>
</evidence>
<keyword evidence="4 7" id="KW-0067">ATP-binding</keyword>
<protein>
    <recommendedName>
        <fullName evidence="6">mitogen-activated protein kinase kinase</fullName>
        <ecNumber evidence="6">2.7.12.2</ecNumber>
    </recommendedName>
</protein>
<proteinExistence type="inferred from homology"/>
<dbReference type="InterPro" id="IPR008271">
    <property type="entry name" value="Ser/Thr_kinase_AS"/>
</dbReference>
<dbReference type="GeneID" id="100209591"/>
<comment type="similarity">
    <text evidence="5">Belongs to the protein kinase superfamily. STE Ser/Thr protein kinase family. MAP kinase kinase subfamily.</text>
</comment>
<feature type="binding site" evidence="7">
    <location>
        <position position="77"/>
    </location>
    <ligand>
        <name>ATP</name>
        <dbReference type="ChEBI" id="CHEBI:30616"/>
    </ligand>
</feature>
<keyword evidence="8" id="KW-0723">Serine/threonine-protein kinase</keyword>